<reference evidence="1" key="1">
    <citation type="submission" date="2019-12" db="EMBL/GenBank/DDBJ databases">
        <title>Genome sequencing and annotation of Brassica cretica.</title>
        <authorList>
            <person name="Studholme D.J."/>
            <person name="Sarris P."/>
        </authorList>
    </citation>
    <scope>NUCLEOTIDE SEQUENCE</scope>
    <source>
        <strain evidence="1">PFS-109/04</strain>
        <tissue evidence="1">Leaf</tissue>
    </source>
</reference>
<gene>
    <name evidence="1" type="ORF">F2Q69_00049279</name>
</gene>
<evidence type="ECO:0000313" key="2">
    <source>
        <dbReference type="Proteomes" id="UP000712600"/>
    </source>
</evidence>
<organism evidence="1 2">
    <name type="scientific">Brassica cretica</name>
    <name type="common">Mustard</name>
    <dbReference type="NCBI Taxonomy" id="69181"/>
    <lineage>
        <taxon>Eukaryota</taxon>
        <taxon>Viridiplantae</taxon>
        <taxon>Streptophyta</taxon>
        <taxon>Embryophyta</taxon>
        <taxon>Tracheophyta</taxon>
        <taxon>Spermatophyta</taxon>
        <taxon>Magnoliopsida</taxon>
        <taxon>eudicotyledons</taxon>
        <taxon>Gunneridae</taxon>
        <taxon>Pentapetalae</taxon>
        <taxon>rosids</taxon>
        <taxon>malvids</taxon>
        <taxon>Brassicales</taxon>
        <taxon>Brassicaceae</taxon>
        <taxon>Brassiceae</taxon>
        <taxon>Brassica</taxon>
    </lineage>
</organism>
<evidence type="ECO:0000313" key="1">
    <source>
        <dbReference type="EMBL" id="KAF3525918.1"/>
    </source>
</evidence>
<protein>
    <submittedName>
        <fullName evidence="1">Uncharacterized protein</fullName>
    </submittedName>
</protein>
<accession>A0A8S9PX59</accession>
<sequence length="115" mass="13051">MKSLHQVDDLAPSWSLRRSKVVNERLSSKRVPHLAPGRRSIRFVRNSYGARVTEVAPTARSSFKVRRPRCIAQSGCRTPLQDVALPSFVWSGCRRSLPLPALVLYSLKQHFPLPF</sequence>
<proteinExistence type="predicted"/>
<dbReference type="AlphaFoldDB" id="A0A8S9PX59"/>
<comment type="caution">
    <text evidence="1">The sequence shown here is derived from an EMBL/GenBank/DDBJ whole genome shotgun (WGS) entry which is preliminary data.</text>
</comment>
<dbReference type="EMBL" id="QGKX02001347">
    <property type="protein sequence ID" value="KAF3525918.1"/>
    <property type="molecule type" value="Genomic_DNA"/>
</dbReference>
<name>A0A8S9PX59_BRACR</name>
<dbReference type="Proteomes" id="UP000712600">
    <property type="component" value="Unassembled WGS sequence"/>
</dbReference>